<dbReference type="GO" id="GO:0003676">
    <property type="term" value="F:nucleic acid binding"/>
    <property type="evidence" value="ECO:0007669"/>
    <property type="project" value="InterPro"/>
</dbReference>
<dbReference type="GO" id="GO:0015074">
    <property type="term" value="P:DNA integration"/>
    <property type="evidence" value="ECO:0007669"/>
    <property type="project" value="InterPro"/>
</dbReference>
<dbReference type="Gene3D" id="3.30.420.10">
    <property type="entry name" value="Ribonuclease H-like superfamily/Ribonuclease H"/>
    <property type="match status" value="1"/>
</dbReference>
<dbReference type="PANTHER" id="PTHR46889:SF4">
    <property type="entry name" value="TRANSPOSASE INSO FOR INSERTION SEQUENCE ELEMENT IS911B-RELATED"/>
    <property type="match status" value="1"/>
</dbReference>
<dbReference type="AlphaFoldDB" id="A0A931A7M3"/>
<dbReference type="PANTHER" id="PTHR46889">
    <property type="entry name" value="TRANSPOSASE INSF FOR INSERTION SEQUENCE IS3B-RELATED"/>
    <property type="match status" value="1"/>
</dbReference>
<dbReference type="SUPFAM" id="SSF53098">
    <property type="entry name" value="Ribonuclease H-like"/>
    <property type="match status" value="1"/>
</dbReference>
<dbReference type="InterPro" id="IPR012337">
    <property type="entry name" value="RNaseH-like_sf"/>
</dbReference>
<evidence type="ECO:0000313" key="3">
    <source>
        <dbReference type="EMBL" id="MBF8184292.1"/>
    </source>
</evidence>
<feature type="domain" description="Integrase catalytic" evidence="2">
    <location>
        <begin position="60"/>
        <end position="126"/>
    </location>
</feature>
<dbReference type="InterPro" id="IPR036397">
    <property type="entry name" value="RNaseH_sf"/>
</dbReference>
<organism evidence="3 4">
    <name type="scientific">Nonomuraea cypriaca</name>
    <dbReference type="NCBI Taxonomy" id="1187855"/>
    <lineage>
        <taxon>Bacteria</taxon>
        <taxon>Bacillati</taxon>
        <taxon>Actinomycetota</taxon>
        <taxon>Actinomycetes</taxon>
        <taxon>Streptosporangiales</taxon>
        <taxon>Streptosporangiaceae</taxon>
        <taxon>Nonomuraea</taxon>
    </lineage>
</organism>
<dbReference type="InterPro" id="IPR001584">
    <property type="entry name" value="Integrase_cat-core"/>
</dbReference>
<keyword evidence="4" id="KW-1185">Reference proteome</keyword>
<accession>A0A931A7M3</accession>
<dbReference type="Proteomes" id="UP000605361">
    <property type="component" value="Unassembled WGS sequence"/>
</dbReference>
<gene>
    <name evidence="3" type="ORF">ITP53_00720</name>
</gene>
<name>A0A931A7M3_9ACTN</name>
<dbReference type="Pfam" id="PF13683">
    <property type="entry name" value="rve_3"/>
    <property type="match status" value="1"/>
</dbReference>
<evidence type="ECO:0000259" key="2">
    <source>
        <dbReference type="Pfam" id="PF13683"/>
    </source>
</evidence>
<protein>
    <submittedName>
        <fullName evidence="3">Transposase</fullName>
    </submittedName>
</protein>
<evidence type="ECO:0000313" key="4">
    <source>
        <dbReference type="Proteomes" id="UP000605361"/>
    </source>
</evidence>
<dbReference type="InterPro" id="IPR050900">
    <property type="entry name" value="Transposase_IS3/IS150/IS904"/>
</dbReference>
<comment type="caution">
    <text evidence="3">The sequence shown here is derived from an EMBL/GenBank/DDBJ whole genome shotgun (WGS) entry which is preliminary data.</text>
</comment>
<feature type="region of interest" description="Disordered" evidence="1">
    <location>
        <begin position="1"/>
        <end position="27"/>
    </location>
</feature>
<dbReference type="RefSeq" id="WP_195893276.1">
    <property type="nucleotide sequence ID" value="NZ_JADOGI010000001.1"/>
</dbReference>
<proteinExistence type="predicted"/>
<sequence length="143" mass="15395">MADVDRQPSRANAYIPDPGQVERPDPDGCAAGVTVSFRGGADEVREYTASLFRQACARMGVRQSMGRMGSALGNAAAESLFSSMEFELLRAAGPFAAHAQTRRAAAAWVDDFNRERLRTALGMRTPIDYEQAAAQGRTPKEAA</sequence>
<evidence type="ECO:0000256" key="1">
    <source>
        <dbReference type="SAM" id="MobiDB-lite"/>
    </source>
</evidence>
<dbReference type="EMBL" id="JADOGI010000001">
    <property type="protein sequence ID" value="MBF8184292.1"/>
    <property type="molecule type" value="Genomic_DNA"/>
</dbReference>
<reference evidence="3" key="1">
    <citation type="submission" date="2020-11" db="EMBL/GenBank/DDBJ databases">
        <title>Whole-genome analyses of Nonomuraea sp. K274.</title>
        <authorList>
            <person name="Veyisoglu A."/>
        </authorList>
    </citation>
    <scope>NUCLEOTIDE SEQUENCE</scope>
    <source>
        <strain evidence="3">K274</strain>
    </source>
</reference>